<evidence type="ECO:0000256" key="1">
    <source>
        <dbReference type="SAM" id="MobiDB-lite"/>
    </source>
</evidence>
<feature type="compositionally biased region" description="Polar residues" evidence="1">
    <location>
        <begin position="21"/>
        <end position="35"/>
    </location>
</feature>
<keyword evidence="3" id="KW-1185">Reference proteome</keyword>
<dbReference type="AlphaFoldDB" id="A0A9P3PWA1"/>
<organism evidence="2 3">
    <name type="scientific">Lyophyllum shimeji</name>
    <name type="common">Hon-shimeji</name>
    <name type="synonym">Tricholoma shimeji</name>
    <dbReference type="NCBI Taxonomy" id="47721"/>
    <lineage>
        <taxon>Eukaryota</taxon>
        <taxon>Fungi</taxon>
        <taxon>Dikarya</taxon>
        <taxon>Basidiomycota</taxon>
        <taxon>Agaricomycotina</taxon>
        <taxon>Agaricomycetes</taxon>
        <taxon>Agaricomycetidae</taxon>
        <taxon>Agaricales</taxon>
        <taxon>Tricholomatineae</taxon>
        <taxon>Lyophyllaceae</taxon>
        <taxon>Lyophyllum</taxon>
    </lineage>
</organism>
<evidence type="ECO:0000313" key="2">
    <source>
        <dbReference type="EMBL" id="GLB44152.1"/>
    </source>
</evidence>
<dbReference type="EMBL" id="BRPK01000016">
    <property type="protein sequence ID" value="GLB44152.1"/>
    <property type="molecule type" value="Genomic_DNA"/>
</dbReference>
<proteinExistence type="predicted"/>
<feature type="region of interest" description="Disordered" evidence="1">
    <location>
        <begin position="1"/>
        <end position="35"/>
    </location>
</feature>
<reference evidence="2" key="1">
    <citation type="submission" date="2022-07" db="EMBL/GenBank/DDBJ databases">
        <title>The genome of Lyophyllum shimeji provides insight into the initial evolution of ectomycorrhizal fungal genome.</title>
        <authorList>
            <person name="Kobayashi Y."/>
            <person name="Shibata T."/>
            <person name="Hirakawa H."/>
            <person name="Shigenobu S."/>
            <person name="Nishiyama T."/>
            <person name="Yamada A."/>
            <person name="Hasebe M."/>
            <person name="Kawaguchi M."/>
        </authorList>
    </citation>
    <scope>NUCLEOTIDE SEQUENCE</scope>
    <source>
        <strain evidence="2">AT787</strain>
    </source>
</reference>
<sequence>MFSGRPGSSRASPVTCGSWMDSASSTRGNEWPGSNTPSLFPSVLRFVVPAHPSPIAINICEIRQEISNLVPFVKGVGSRDTNSRWYPSRQPSLHCDQILPSFTPYGLRR</sequence>
<protein>
    <submittedName>
        <fullName evidence="2">Uncharacterized protein</fullName>
    </submittedName>
</protein>
<name>A0A9P3PWA1_LYOSH</name>
<dbReference type="Proteomes" id="UP001063166">
    <property type="component" value="Unassembled WGS sequence"/>
</dbReference>
<accession>A0A9P3PWA1</accession>
<gene>
    <name evidence="2" type="ORF">LshimejAT787_1600820</name>
</gene>
<comment type="caution">
    <text evidence="2">The sequence shown here is derived from an EMBL/GenBank/DDBJ whole genome shotgun (WGS) entry which is preliminary data.</text>
</comment>
<evidence type="ECO:0000313" key="3">
    <source>
        <dbReference type="Proteomes" id="UP001063166"/>
    </source>
</evidence>